<evidence type="ECO:0000256" key="4">
    <source>
        <dbReference type="ARBA" id="ARBA00023136"/>
    </source>
</evidence>
<evidence type="ECO:0000259" key="6">
    <source>
        <dbReference type="Pfam" id="PF00892"/>
    </source>
</evidence>
<feature type="transmembrane region" description="Helical" evidence="5">
    <location>
        <begin position="103"/>
        <end position="122"/>
    </location>
</feature>
<feature type="transmembrane region" description="Helical" evidence="5">
    <location>
        <begin position="156"/>
        <end position="173"/>
    </location>
</feature>
<feature type="transmembrane region" description="Helical" evidence="5">
    <location>
        <begin position="12"/>
        <end position="28"/>
    </location>
</feature>
<keyword evidence="2 5" id="KW-0812">Transmembrane</keyword>
<comment type="subcellular location">
    <subcellularLocation>
        <location evidence="1">Membrane</location>
        <topology evidence="1">Multi-pass membrane protein</topology>
    </subcellularLocation>
</comment>
<accession>G2KSZ4</accession>
<dbReference type="SUPFAM" id="SSF103481">
    <property type="entry name" value="Multidrug resistance efflux transporter EmrE"/>
    <property type="match status" value="2"/>
</dbReference>
<dbReference type="HOGENOM" id="CLU_032828_2_0_5"/>
<feature type="domain" description="EamA" evidence="6">
    <location>
        <begin position="154"/>
        <end position="288"/>
    </location>
</feature>
<dbReference type="eggNOG" id="COG0697">
    <property type="taxonomic scope" value="Bacteria"/>
</dbReference>
<evidence type="ECO:0000256" key="3">
    <source>
        <dbReference type="ARBA" id="ARBA00022989"/>
    </source>
</evidence>
<evidence type="ECO:0000256" key="5">
    <source>
        <dbReference type="SAM" id="Phobius"/>
    </source>
</evidence>
<feature type="transmembrane region" description="Helical" evidence="5">
    <location>
        <begin position="271"/>
        <end position="289"/>
    </location>
</feature>
<name>G2KSZ4_MICAA</name>
<dbReference type="Gene3D" id="1.10.3730.20">
    <property type="match status" value="1"/>
</dbReference>
<dbReference type="GO" id="GO:0016020">
    <property type="term" value="C:membrane"/>
    <property type="evidence" value="ECO:0007669"/>
    <property type="project" value="UniProtKB-SubCell"/>
</dbReference>
<keyword evidence="8" id="KW-1185">Reference proteome</keyword>
<dbReference type="PANTHER" id="PTHR22911:SF6">
    <property type="entry name" value="SOLUTE CARRIER FAMILY 35 MEMBER G1"/>
    <property type="match status" value="1"/>
</dbReference>
<gene>
    <name evidence="7" type="ordered locus">MICA_1828</name>
</gene>
<dbReference type="AlphaFoldDB" id="G2KSZ4"/>
<keyword evidence="3 5" id="KW-1133">Transmembrane helix</keyword>
<proteinExistence type="predicted"/>
<dbReference type="Pfam" id="PF00892">
    <property type="entry name" value="EamA"/>
    <property type="match status" value="2"/>
</dbReference>
<evidence type="ECO:0000256" key="2">
    <source>
        <dbReference type="ARBA" id="ARBA00022692"/>
    </source>
</evidence>
<reference evidence="7 8" key="1">
    <citation type="journal article" date="2011" name="BMC Genomics">
        <title>Genomic insights into an obligate epibiotic bacterial predator: Micavibrio aeruginosavorus ARL-13.</title>
        <authorList>
            <person name="Wang Z."/>
            <person name="Kadouri D."/>
            <person name="Wu M."/>
        </authorList>
    </citation>
    <scope>NUCLEOTIDE SEQUENCE [LARGE SCALE GENOMIC DNA]</scope>
    <source>
        <strain evidence="7 8">ARL-13</strain>
    </source>
</reference>
<dbReference type="RefSeq" id="WP_014103362.1">
    <property type="nucleotide sequence ID" value="NC_016026.1"/>
</dbReference>
<dbReference type="OrthoDB" id="9812899at2"/>
<dbReference type="PANTHER" id="PTHR22911">
    <property type="entry name" value="ACYL-MALONYL CONDENSING ENZYME-RELATED"/>
    <property type="match status" value="1"/>
</dbReference>
<dbReference type="InterPro" id="IPR000620">
    <property type="entry name" value="EamA_dom"/>
</dbReference>
<feature type="transmembrane region" description="Helical" evidence="5">
    <location>
        <begin position="216"/>
        <end position="233"/>
    </location>
</feature>
<dbReference type="STRING" id="856793.MICA_1828"/>
<protein>
    <recommendedName>
        <fullName evidence="6">EamA domain-containing protein</fullName>
    </recommendedName>
</protein>
<dbReference type="InterPro" id="IPR037185">
    <property type="entry name" value="EmrE-like"/>
</dbReference>
<evidence type="ECO:0000256" key="1">
    <source>
        <dbReference type="ARBA" id="ARBA00004141"/>
    </source>
</evidence>
<feature type="transmembrane region" description="Helical" evidence="5">
    <location>
        <begin position="131"/>
        <end position="150"/>
    </location>
</feature>
<feature type="transmembrane region" description="Helical" evidence="5">
    <location>
        <begin position="245"/>
        <end position="265"/>
    </location>
</feature>
<evidence type="ECO:0000313" key="8">
    <source>
        <dbReference type="Proteomes" id="UP000009286"/>
    </source>
</evidence>
<organism evidence="7 8">
    <name type="scientific">Micavibrio aeruginosavorus (strain ARL-13)</name>
    <dbReference type="NCBI Taxonomy" id="856793"/>
    <lineage>
        <taxon>Bacteria</taxon>
        <taxon>Pseudomonadati</taxon>
        <taxon>Bdellovibrionota</taxon>
        <taxon>Bdellovibrionia</taxon>
        <taxon>Bdellovibrionales</taxon>
        <taxon>Pseudobdellovibrionaceae</taxon>
        <taxon>Micavibrio</taxon>
    </lineage>
</organism>
<dbReference type="Proteomes" id="UP000009286">
    <property type="component" value="Chromosome"/>
</dbReference>
<dbReference type="EMBL" id="CP002382">
    <property type="protein sequence ID" value="AEP10139.1"/>
    <property type="molecule type" value="Genomic_DNA"/>
</dbReference>
<evidence type="ECO:0000313" key="7">
    <source>
        <dbReference type="EMBL" id="AEP10139.1"/>
    </source>
</evidence>
<dbReference type="KEGG" id="mai:MICA_1828"/>
<feature type="domain" description="EamA" evidence="6">
    <location>
        <begin position="14"/>
        <end position="144"/>
    </location>
</feature>
<feature type="transmembrane region" description="Helical" evidence="5">
    <location>
        <begin position="185"/>
        <end position="204"/>
    </location>
</feature>
<feature type="transmembrane region" description="Helical" evidence="5">
    <location>
        <begin position="40"/>
        <end position="62"/>
    </location>
</feature>
<sequence length="300" mass="32699">MNTTHHHFRTNLSAIGAGILGWAFFSLVDTTAKWLSQDYAAAQIVFVSSAIGAVICGLWIVAKQGWRGFAPAEWKLYTARGVLMAINAYCIILALQHIALADFYGVVFLSPLIVTLLAMLILKERVGIHRIAAIIAGFIGVIVLAGPQFADNNIGLIMAFIATCLTSMGAIIVRKIGPGARAIHHAFFPFIAGTIIYAPMVIWGEPMRMPATALDITLFLALAPLSFLGFLFYASAFSRVSETAIVAPFHYTQMIWGVLLGYILFDQLPTTPTIAGSVIIACAGLYVIWREHIHYKQQLT</sequence>
<feature type="transmembrane region" description="Helical" evidence="5">
    <location>
        <begin position="74"/>
        <end position="97"/>
    </location>
</feature>
<keyword evidence="4 5" id="KW-0472">Membrane</keyword>